<evidence type="ECO:0000313" key="3">
    <source>
        <dbReference type="Proteomes" id="UP000002149"/>
    </source>
</evidence>
<organism evidence="2 3">
    <name type="scientific">Cryptococcus deneoformans (strain JEC21 / ATCC MYA-565)</name>
    <name type="common">Cryptococcus neoformans var. neoformans serotype D</name>
    <dbReference type="NCBI Taxonomy" id="214684"/>
    <lineage>
        <taxon>Eukaryota</taxon>
        <taxon>Fungi</taxon>
        <taxon>Dikarya</taxon>
        <taxon>Basidiomycota</taxon>
        <taxon>Agaricomycotina</taxon>
        <taxon>Tremellomycetes</taxon>
        <taxon>Tremellales</taxon>
        <taxon>Cryptococcaceae</taxon>
        <taxon>Cryptococcus</taxon>
        <taxon>Cryptococcus neoformans species complex</taxon>
    </lineage>
</organism>
<reference evidence="2 3" key="1">
    <citation type="journal article" date="2005" name="Science">
        <title>The genome of the basidiomycetous yeast and human pathogen Cryptococcus neoformans.</title>
        <authorList>
            <person name="Loftus B.J."/>
            <person name="Fung E."/>
            <person name="Roncaglia P."/>
            <person name="Rowley D."/>
            <person name="Amedeo P."/>
            <person name="Bruno D."/>
            <person name="Vamathevan J."/>
            <person name="Miranda M."/>
            <person name="Anderson I.J."/>
            <person name="Fraser J.A."/>
            <person name="Allen J.E."/>
            <person name="Bosdet I.E."/>
            <person name="Brent M.R."/>
            <person name="Chiu R."/>
            <person name="Doering T.L."/>
            <person name="Donlin M.J."/>
            <person name="D'Souza C.A."/>
            <person name="Fox D.S."/>
            <person name="Grinberg V."/>
            <person name="Fu J."/>
            <person name="Fukushima M."/>
            <person name="Haas B.J."/>
            <person name="Huang J.C."/>
            <person name="Janbon G."/>
            <person name="Jones S.J."/>
            <person name="Koo H.L."/>
            <person name="Krzywinski M.I."/>
            <person name="Kwon-Chung J.K."/>
            <person name="Lengeler K.B."/>
            <person name="Maiti R."/>
            <person name="Marra M.A."/>
            <person name="Marra R.E."/>
            <person name="Mathewson C.A."/>
            <person name="Mitchell T.G."/>
            <person name="Pertea M."/>
            <person name="Riggs F.R."/>
            <person name="Salzberg S.L."/>
            <person name="Schein J.E."/>
            <person name="Shvartsbeyn A."/>
            <person name="Shin H."/>
            <person name="Shumway M."/>
            <person name="Specht C.A."/>
            <person name="Suh B.B."/>
            <person name="Tenney A."/>
            <person name="Utterback T.R."/>
            <person name="Wickes B.L."/>
            <person name="Wortman J.R."/>
            <person name="Wye N.H."/>
            <person name="Kronstad J.W."/>
            <person name="Lodge J.K."/>
            <person name="Heitman J."/>
            <person name="Davis R.W."/>
            <person name="Fraser C.M."/>
            <person name="Hyman R.W."/>
        </authorList>
    </citation>
    <scope>NUCLEOTIDE SEQUENCE [LARGE SCALE GENOMIC DNA]</scope>
    <source>
        <strain evidence="3">JEC21 / ATCC MYA-565</strain>
    </source>
</reference>
<dbReference type="GeneID" id="3253891"/>
<evidence type="ECO:0000313" key="2">
    <source>
        <dbReference type="EMBL" id="AAW41130.1"/>
    </source>
</evidence>
<dbReference type="RefSeq" id="XP_566949.1">
    <property type="nucleotide sequence ID" value="XM_566949.2"/>
</dbReference>
<proteinExistence type="predicted"/>
<feature type="region of interest" description="Disordered" evidence="1">
    <location>
        <begin position="59"/>
        <end position="86"/>
    </location>
</feature>
<dbReference type="HOGENOM" id="CLU_771638_0_0_1"/>
<dbReference type="eggNOG" id="ENOG502RBCD">
    <property type="taxonomic scope" value="Eukaryota"/>
</dbReference>
<dbReference type="OMA" id="RDEDFKM"/>
<keyword evidence="3" id="KW-1185">Reference proteome</keyword>
<dbReference type="InParanoid" id="Q5KNM7"/>
<dbReference type="AlphaFoldDB" id="Q5KNM7"/>
<name>Q5KNM7_CRYD1</name>
<dbReference type="VEuPathDB" id="FungiDB:CNA05960"/>
<gene>
    <name evidence="2" type="ordered locus">CNA05960</name>
</gene>
<evidence type="ECO:0000256" key="1">
    <source>
        <dbReference type="SAM" id="MobiDB-lite"/>
    </source>
</evidence>
<dbReference type="OrthoDB" id="2575650at2759"/>
<feature type="compositionally biased region" description="Polar residues" evidence="1">
    <location>
        <begin position="26"/>
        <end position="40"/>
    </location>
</feature>
<feature type="region of interest" description="Disordered" evidence="1">
    <location>
        <begin position="335"/>
        <end position="369"/>
    </location>
</feature>
<sequence length="369" mass="41122">MQSPPPTRDPHRPSESESTEPEIPATGTSTSTSSNPLYPSILPTSATLLATKLGPTLPYYQSQTHPGSSGGGGVGGVPAAAADPEEARRQEMAYRLRAMPEQCFSWCTQSEMARPLCRMLCVRKRAPVRSREEQLKRLRPQLRVRQGEVESASASVFASVVSSSEQTLSSSSSPPPPPSIFDWLHSPIETLRSRITPYSIIYIRGTPDGVIGRYMEELEWDDGVYDFKGISRGQVAKSAGRRRDEDFKMEWLEWGDHGTLLHLPLAFIFSPILALPENINRLLSPSLNFLSAYKASFTEGGQARNVLKFVETVKSNGAGEMVDKISTFIEKRVQEGREKREEMMKQRQERMKDMKDVGSEVEGKGEERQ</sequence>
<feature type="region of interest" description="Disordered" evidence="1">
    <location>
        <begin position="1"/>
        <end position="40"/>
    </location>
</feature>
<dbReference type="EMBL" id="AE017341">
    <property type="protein sequence ID" value="AAW41130.1"/>
    <property type="molecule type" value="Genomic_DNA"/>
</dbReference>
<dbReference type="Proteomes" id="UP000002149">
    <property type="component" value="Chromosome 1"/>
</dbReference>
<accession>Q5KNM7</accession>
<protein>
    <submittedName>
        <fullName evidence="2">Uncharacterized protein</fullName>
    </submittedName>
</protein>
<dbReference type="KEGG" id="cne:CNA05960"/>
<dbReference type="PaxDb" id="214684-Q5KNM7"/>